<feature type="binding site" evidence="3">
    <location>
        <position position="87"/>
    </location>
    <ligand>
        <name>a divalent metal cation</name>
        <dbReference type="ChEBI" id="CHEBI:60240"/>
    </ligand>
</feature>
<feature type="binding site" evidence="3">
    <location>
        <position position="231"/>
    </location>
    <ligand>
        <name>a divalent metal cation</name>
        <dbReference type="ChEBI" id="CHEBI:60240"/>
    </ligand>
</feature>
<feature type="binding site" evidence="3">
    <location>
        <position position="174"/>
    </location>
    <ligand>
        <name>substrate</name>
    </ligand>
</feature>
<keyword evidence="3" id="KW-0479">Metal-binding</keyword>
<feature type="binding site" evidence="3">
    <location>
        <position position="196"/>
    </location>
    <ligand>
        <name>substrate</name>
    </ligand>
</feature>
<dbReference type="Gene3D" id="2.120.10.30">
    <property type="entry name" value="TolB, C-terminal domain"/>
    <property type="match status" value="1"/>
</dbReference>
<evidence type="ECO:0000256" key="4">
    <source>
        <dbReference type="SAM" id="MobiDB-lite"/>
    </source>
</evidence>
<dbReference type="PATRIC" id="fig|1178482.3.peg.3102"/>
<comment type="caution">
    <text evidence="6">The sequence shown here is derived from an EMBL/GenBank/DDBJ whole genome shotgun (WGS) entry which is preliminary data.</text>
</comment>
<feature type="binding site" evidence="3">
    <location>
        <position position="286"/>
    </location>
    <ligand>
        <name>a divalent metal cation</name>
        <dbReference type="ChEBI" id="CHEBI:60240"/>
    </ligand>
</feature>
<dbReference type="eggNOG" id="COG3386">
    <property type="taxonomic scope" value="Bacteria"/>
</dbReference>
<evidence type="ECO:0000313" key="6">
    <source>
        <dbReference type="EMBL" id="ERL50012.1"/>
    </source>
</evidence>
<dbReference type="InterPro" id="IPR005511">
    <property type="entry name" value="SMP-30"/>
</dbReference>
<protein>
    <submittedName>
        <fullName evidence="6">Gluconolactonase</fullName>
    </submittedName>
</protein>
<feature type="domain" description="SMP-30/Gluconolactonase/LRE-like region" evidence="5">
    <location>
        <begin position="87"/>
        <end position="346"/>
    </location>
</feature>
<dbReference type="GO" id="GO:0016787">
    <property type="term" value="F:hydrolase activity"/>
    <property type="evidence" value="ECO:0007669"/>
    <property type="project" value="UniProtKB-KW"/>
</dbReference>
<evidence type="ECO:0000256" key="3">
    <source>
        <dbReference type="PIRSR" id="PIRSR605511-2"/>
    </source>
</evidence>
<dbReference type="InterPro" id="IPR051262">
    <property type="entry name" value="SMP-30/CGR1_Lactonase"/>
</dbReference>
<keyword evidence="7" id="KW-1185">Reference proteome</keyword>
<dbReference type="Pfam" id="PF08450">
    <property type="entry name" value="SGL"/>
    <property type="match status" value="1"/>
</dbReference>
<dbReference type="GO" id="GO:0046872">
    <property type="term" value="F:metal ion binding"/>
    <property type="evidence" value="ECO:0007669"/>
    <property type="project" value="UniProtKB-KW"/>
</dbReference>
<dbReference type="AlphaFoldDB" id="W1N369"/>
<dbReference type="InterPro" id="IPR006311">
    <property type="entry name" value="TAT_signal"/>
</dbReference>
<keyword evidence="1" id="KW-0378">Hydrolase</keyword>
<sequence length="359" mass="39404">MNSQSDNNQPNNNHSTDTHSMPLARRQFLTASAALTAMAAVPGVFAHSAAPSRYPDNAWQVIDDRFKKYVLFNTPLERQWTGGLWLEGPAWNAVGRYAVFSDIPRALQMRWDESTGEVSVLRHKVGHSNGNAFDAQGRLVACEHSPARVVRYEWDGSLSVLAERYDGKPLNAPNDLICLASGGIIFTDPGYGAHFDYEGAERELELETAVYYWEDGMDEPLVLTTELFKPNGIALGPDKRSVYIADTAPSHHPNEPATITRFTLGEDGKSLTDPARLVESREEGYDGLTCDQDGNLWVGTSGGEGIDGVTIFSPDGTLIGRILLPEVCANVCFVGEDRNRLLMTASQSIYTLYTNTRGA</sequence>
<evidence type="ECO:0000313" key="7">
    <source>
        <dbReference type="Proteomes" id="UP000019113"/>
    </source>
</evidence>
<dbReference type="PRINTS" id="PR01790">
    <property type="entry name" value="SMP30FAMILY"/>
</dbReference>
<dbReference type="RefSeq" id="WP_021820060.1">
    <property type="nucleotide sequence ID" value="NZ_AVBC01000039.1"/>
</dbReference>
<dbReference type="SUPFAM" id="SSF63829">
    <property type="entry name" value="Calcium-dependent phosphotriesterase"/>
    <property type="match status" value="1"/>
</dbReference>
<organism evidence="6 7">
    <name type="scientific">Halomonas huangheensis</name>
    <dbReference type="NCBI Taxonomy" id="1178482"/>
    <lineage>
        <taxon>Bacteria</taxon>
        <taxon>Pseudomonadati</taxon>
        <taxon>Pseudomonadota</taxon>
        <taxon>Gammaproteobacteria</taxon>
        <taxon>Oceanospirillales</taxon>
        <taxon>Halomonadaceae</taxon>
        <taxon>Halomonas</taxon>
    </lineage>
</organism>
<dbReference type="InterPro" id="IPR011042">
    <property type="entry name" value="6-blade_b-propeller_TolB-like"/>
</dbReference>
<dbReference type="InterPro" id="IPR013658">
    <property type="entry name" value="SGL"/>
</dbReference>
<keyword evidence="3" id="KW-0862">Zinc</keyword>
<name>W1N369_9GAMM</name>
<comment type="cofactor">
    <cofactor evidence="3">
        <name>Zn(2+)</name>
        <dbReference type="ChEBI" id="CHEBI:29105"/>
    </cofactor>
    <text evidence="3">Binds 1 divalent metal cation per subunit.</text>
</comment>
<dbReference type="PANTHER" id="PTHR47572">
    <property type="entry name" value="LIPOPROTEIN-RELATED"/>
    <property type="match status" value="1"/>
</dbReference>
<dbReference type="Proteomes" id="UP000019113">
    <property type="component" value="Unassembled WGS sequence"/>
</dbReference>
<feature type="active site" description="Proton donor/acceptor" evidence="2">
    <location>
        <position position="286"/>
    </location>
</feature>
<accession>W1N369</accession>
<evidence type="ECO:0000256" key="2">
    <source>
        <dbReference type="PIRSR" id="PIRSR605511-1"/>
    </source>
</evidence>
<reference evidence="6 7" key="1">
    <citation type="submission" date="2013-08" db="EMBL/GenBank/DDBJ databases">
        <title>draft genome of Halomonas huanghegensis, strain BJGMM-B45T.</title>
        <authorList>
            <person name="Miao C."/>
            <person name="Wan Y."/>
            <person name="Jin W."/>
        </authorList>
    </citation>
    <scope>NUCLEOTIDE SEQUENCE [LARGE SCALE GENOMIC DNA]</scope>
    <source>
        <strain evidence="6 7">BJGMM-B45</strain>
    </source>
</reference>
<evidence type="ECO:0000256" key="1">
    <source>
        <dbReference type="ARBA" id="ARBA00022801"/>
    </source>
</evidence>
<proteinExistence type="predicted"/>
<dbReference type="EMBL" id="AVBC01000039">
    <property type="protein sequence ID" value="ERL50012.1"/>
    <property type="molecule type" value="Genomic_DNA"/>
</dbReference>
<dbReference type="PROSITE" id="PS51318">
    <property type="entry name" value="TAT"/>
    <property type="match status" value="1"/>
</dbReference>
<feature type="compositionally biased region" description="Low complexity" evidence="4">
    <location>
        <begin position="1"/>
        <end position="13"/>
    </location>
</feature>
<dbReference type="STRING" id="1178482.AR456_03970"/>
<gene>
    <name evidence="6" type="ORF">BJB45_02475</name>
</gene>
<dbReference type="PANTHER" id="PTHR47572:SF4">
    <property type="entry name" value="LACTONASE DRP35"/>
    <property type="match status" value="1"/>
</dbReference>
<evidence type="ECO:0000259" key="5">
    <source>
        <dbReference type="Pfam" id="PF08450"/>
    </source>
</evidence>
<feature type="region of interest" description="Disordered" evidence="4">
    <location>
        <begin position="1"/>
        <end position="21"/>
    </location>
</feature>